<keyword evidence="4 8" id="KW-0812">Transmembrane</keyword>
<evidence type="ECO:0000256" key="5">
    <source>
        <dbReference type="ARBA" id="ARBA00022989"/>
    </source>
</evidence>
<evidence type="ECO:0000256" key="6">
    <source>
        <dbReference type="ARBA" id="ARBA00023136"/>
    </source>
</evidence>
<dbReference type="eggNOG" id="COG5650">
    <property type="taxonomic scope" value="Bacteria"/>
</dbReference>
<dbReference type="RefSeq" id="WP_020934607.1">
    <property type="nucleotide sequence ID" value="NC_021915.1"/>
</dbReference>
<feature type="transmembrane region" description="Helical" evidence="8">
    <location>
        <begin position="75"/>
        <end position="94"/>
    </location>
</feature>
<dbReference type="Pfam" id="PF09594">
    <property type="entry name" value="GT87"/>
    <property type="match status" value="1"/>
</dbReference>
<gene>
    <name evidence="9" type="ORF">B841_06005</name>
</gene>
<keyword evidence="2" id="KW-1003">Cell membrane</keyword>
<organism evidence="9 10">
    <name type="scientific">Corynebacterium maris DSM 45190</name>
    <dbReference type="NCBI Taxonomy" id="1224163"/>
    <lineage>
        <taxon>Bacteria</taxon>
        <taxon>Bacillati</taxon>
        <taxon>Actinomycetota</taxon>
        <taxon>Actinomycetes</taxon>
        <taxon>Mycobacteriales</taxon>
        <taxon>Corynebacteriaceae</taxon>
        <taxon>Corynebacterium</taxon>
    </lineage>
</organism>
<keyword evidence="3" id="KW-0808">Transferase</keyword>
<protein>
    <recommendedName>
        <fullName evidence="11">Polyprenol-phosphate-mannose-dependent alpha-(1-2)-phosphatidylinositol mannoside mannosyltransferase</fullName>
    </recommendedName>
</protein>
<name>S5SU31_9CORY</name>
<dbReference type="KEGG" id="cmd:B841_06005"/>
<feature type="transmembrane region" description="Helical" evidence="8">
    <location>
        <begin position="186"/>
        <end position="205"/>
    </location>
</feature>
<dbReference type="OrthoDB" id="9774600at2"/>
<feature type="transmembrane region" description="Helical" evidence="8">
    <location>
        <begin position="212"/>
        <end position="231"/>
    </location>
</feature>
<dbReference type="STRING" id="1224163.B841_06005"/>
<sequence length="451" mass="49249">MSTSVSPTQNRPPTGRAHPVLTLLTWIGLLVGGSRIHAHINITEFPVDMAVYREGVRAFISGGEMYSVPMQVADLQLPFIYPPFGALILVPLTAPEWLTDDLAGDVMIVVSNLLILACLHLIFRTVMKDHSPAAARAVTAVSWAGVMLIEPVELNNGFAQINVIVLALVFFDLMPRKRFLPQGTLLGVAAAIKLSPLAMGLFFLVRRDVRAIVVAGVSAVVCTVIAALVRWDATVEFFSTTLRGMGTESEFGVNTAYQSNSSIKGVIMRFFNSQELLDAHGTLANVLWLVFSLLAIGLGAWLMVALLRRELMADAILVNATVMLLISPVSWSHHWVWLALLIPLAAWRCVTLFHRPWFLGAVLAVWSWLILTDPPKWWYGDAIDVFALSIVQKVLVSDFVWLALLSWIGLSLALRTVPTSAGSVAVERFGFGARDNDETPAASREATGAEA</sequence>
<dbReference type="EMBL" id="CP003924">
    <property type="protein sequence ID" value="AGS34674.1"/>
    <property type="molecule type" value="Genomic_DNA"/>
</dbReference>
<keyword evidence="10" id="KW-1185">Reference proteome</keyword>
<dbReference type="GO" id="GO:0005886">
    <property type="term" value="C:plasma membrane"/>
    <property type="evidence" value="ECO:0007669"/>
    <property type="project" value="UniProtKB-SubCell"/>
</dbReference>
<feature type="transmembrane region" description="Helical" evidence="8">
    <location>
        <begin position="357"/>
        <end position="374"/>
    </location>
</feature>
<feature type="transmembrane region" description="Helical" evidence="8">
    <location>
        <begin position="286"/>
        <end position="304"/>
    </location>
</feature>
<dbReference type="PATRIC" id="fig|1224163.3.peg.1206"/>
<reference evidence="9 10" key="1">
    <citation type="submission" date="2012-11" db="EMBL/GenBank/DDBJ databases">
        <title>The complete genome sequence of Corynebacterium maris Coryn-1 (=DSM 45190).</title>
        <authorList>
            <person name="Schaffert L."/>
            <person name="Albersmeier A."/>
            <person name="Kalinowski J."/>
            <person name="Ruckert C."/>
        </authorList>
    </citation>
    <scope>NUCLEOTIDE SEQUENCE [LARGE SCALE GENOMIC DNA]</scope>
    <source>
        <strain evidence="10">Coryn-1</strain>
    </source>
</reference>
<evidence type="ECO:0000256" key="4">
    <source>
        <dbReference type="ARBA" id="ARBA00022692"/>
    </source>
</evidence>
<feature type="transmembrane region" description="Helical" evidence="8">
    <location>
        <begin position="106"/>
        <end position="127"/>
    </location>
</feature>
<keyword evidence="6 8" id="KW-0472">Membrane</keyword>
<evidence type="ECO:0000256" key="7">
    <source>
        <dbReference type="ARBA" id="ARBA00024033"/>
    </source>
</evidence>
<dbReference type="HOGENOM" id="CLU_034641_3_0_11"/>
<dbReference type="Proteomes" id="UP000015388">
    <property type="component" value="Chromosome"/>
</dbReference>
<evidence type="ECO:0000256" key="3">
    <source>
        <dbReference type="ARBA" id="ARBA00022679"/>
    </source>
</evidence>
<dbReference type="AlphaFoldDB" id="S5SU31"/>
<evidence type="ECO:0000313" key="10">
    <source>
        <dbReference type="Proteomes" id="UP000015388"/>
    </source>
</evidence>
<proteinExistence type="inferred from homology"/>
<dbReference type="GO" id="GO:0016758">
    <property type="term" value="F:hexosyltransferase activity"/>
    <property type="evidence" value="ECO:0007669"/>
    <property type="project" value="InterPro"/>
</dbReference>
<comment type="similarity">
    <text evidence="7">Belongs to the glycosyltransferase 87 family.</text>
</comment>
<feature type="transmembrane region" description="Helical" evidence="8">
    <location>
        <begin position="157"/>
        <end position="174"/>
    </location>
</feature>
<evidence type="ECO:0008006" key="11">
    <source>
        <dbReference type="Google" id="ProtNLM"/>
    </source>
</evidence>
<keyword evidence="5 8" id="KW-1133">Transmembrane helix</keyword>
<evidence type="ECO:0000256" key="1">
    <source>
        <dbReference type="ARBA" id="ARBA00004651"/>
    </source>
</evidence>
<accession>S5SU31</accession>
<evidence type="ECO:0000313" key="9">
    <source>
        <dbReference type="EMBL" id="AGS34674.1"/>
    </source>
</evidence>
<comment type="subcellular location">
    <subcellularLocation>
        <location evidence="1">Cell membrane</location>
        <topology evidence="1">Multi-pass membrane protein</topology>
    </subcellularLocation>
</comment>
<evidence type="ECO:0000256" key="8">
    <source>
        <dbReference type="SAM" id="Phobius"/>
    </source>
</evidence>
<evidence type="ECO:0000256" key="2">
    <source>
        <dbReference type="ARBA" id="ARBA00022475"/>
    </source>
</evidence>
<dbReference type="InterPro" id="IPR018584">
    <property type="entry name" value="GT87"/>
</dbReference>
<feature type="transmembrane region" description="Helical" evidence="8">
    <location>
        <begin position="311"/>
        <end position="328"/>
    </location>
</feature>